<feature type="domain" description="MurNAc-LAA" evidence="5">
    <location>
        <begin position="128"/>
        <end position="289"/>
    </location>
</feature>
<organism evidence="6 7">
    <name type="scientific">Pseudopedobacter saltans</name>
    <dbReference type="NCBI Taxonomy" id="151895"/>
    <lineage>
        <taxon>Bacteria</taxon>
        <taxon>Pseudomonadati</taxon>
        <taxon>Bacteroidota</taxon>
        <taxon>Sphingobacteriia</taxon>
        <taxon>Sphingobacteriales</taxon>
        <taxon>Sphingobacteriaceae</taxon>
        <taxon>Pseudopedobacter</taxon>
    </lineage>
</organism>
<dbReference type="EC" id="3.5.1.28" evidence="2"/>
<evidence type="ECO:0000256" key="3">
    <source>
        <dbReference type="ARBA" id="ARBA00022801"/>
    </source>
</evidence>
<protein>
    <recommendedName>
        <fullName evidence="2">N-acetylmuramoyl-L-alanine amidase</fullName>
        <ecNumber evidence="2">3.5.1.28</ecNumber>
    </recommendedName>
</protein>
<dbReference type="PANTHER" id="PTHR30404">
    <property type="entry name" value="N-ACETYLMURAMOYL-L-ALANINE AMIDASE"/>
    <property type="match status" value="1"/>
</dbReference>
<dbReference type="AlphaFoldDB" id="A0A2W5GQ94"/>
<dbReference type="GO" id="GO:0008745">
    <property type="term" value="F:N-acetylmuramoyl-L-alanine amidase activity"/>
    <property type="evidence" value="ECO:0007669"/>
    <property type="project" value="UniProtKB-EC"/>
</dbReference>
<dbReference type="CDD" id="cd02696">
    <property type="entry name" value="MurNAc-LAA"/>
    <property type="match status" value="1"/>
</dbReference>
<dbReference type="GO" id="GO:0030288">
    <property type="term" value="C:outer membrane-bounded periplasmic space"/>
    <property type="evidence" value="ECO:0007669"/>
    <property type="project" value="TreeGrafter"/>
</dbReference>
<feature type="compositionally biased region" description="Basic and acidic residues" evidence="4">
    <location>
        <begin position="306"/>
        <end position="323"/>
    </location>
</feature>
<gene>
    <name evidence="6" type="ORF">DI598_10445</name>
</gene>
<comment type="caution">
    <text evidence="6">The sequence shown here is derived from an EMBL/GenBank/DDBJ whole genome shotgun (WGS) entry which is preliminary data.</text>
</comment>
<proteinExistence type="predicted"/>
<dbReference type="Pfam" id="PF01520">
    <property type="entry name" value="Amidase_3"/>
    <property type="match status" value="1"/>
</dbReference>
<evidence type="ECO:0000313" key="6">
    <source>
        <dbReference type="EMBL" id="PZP47946.1"/>
    </source>
</evidence>
<comment type="catalytic activity">
    <reaction evidence="1">
        <text>Hydrolyzes the link between N-acetylmuramoyl residues and L-amino acid residues in certain cell-wall glycopeptides.</text>
        <dbReference type="EC" id="3.5.1.28"/>
    </reaction>
</comment>
<dbReference type="PANTHER" id="PTHR30404:SF0">
    <property type="entry name" value="N-ACETYLMURAMOYL-L-ALANINE AMIDASE AMIC"/>
    <property type="match status" value="1"/>
</dbReference>
<dbReference type="SMART" id="SM00646">
    <property type="entry name" value="Ami_3"/>
    <property type="match status" value="1"/>
</dbReference>
<name>A0A2W5GQ94_9SPHI</name>
<feature type="region of interest" description="Disordered" evidence="4">
    <location>
        <begin position="306"/>
        <end position="332"/>
    </location>
</feature>
<dbReference type="Gene3D" id="3.40.630.40">
    <property type="entry name" value="Zn-dependent exopeptidases"/>
    <property type="match status" value="1"/>
</dbReference>
<dbReference type="GO" id="GO:0009253">
    <property type="term" value="P:peptidoglycan catabolic process"/>
    <property type="evidence" value="ECO:0007669"/>
    <property type="project" value="InterPro"/>
</dbReference>
<evidence type="ECO:0000256" key="2">
    <source>
        <dbReference type="ARBA" id="ARBA00011901"/>
    </source>
</evidence>
<keyword evidence="3" id="KW-0378">Hydrolase</keyword>
<dbReference type="Proteomes" id="UP000249645">
    <property type="component" value="Unassembled WGS sequence"/>
</dbReference>
<dbReference type="InterPro" id="IPR002508">
    <property type="entry name" value="MurNAc-LAA_cat"/>
</dbReference>
<accession>A0A2W5GQ94</accession>
<evidence type="ECO:0000259" key="5">
    <source>
        <dbReference type="SMART" id="SM00646"/>
    </source>
</evidence>
<reference evidence="6 7" key="1">
    <citation type="submission" date="2017-11" db="EMBL/GenBank/DDBJ databases">
        <title>Infants hospitalized years apart are colonized by the same room-sourced microbial strains.</title>
        <authorList>
            <person name="Brooks B."/>
            <person name="Olm M.R."/>
            <person name="Firek B.A."/>
            <person name="Baker R."/>
            <person name="Thomas B.C."/>
            <person name="Morowitz M.J."/>
            <person name="Banfield J.F."/>
        </authorList>
    </citation>
    <scope>NUCLEOTIDE SEQUENCE [LARGE SCALE GENOMIC DNA]</scope>
    <source>
        <strain evidence="6">S2_009_000_R2_76</strain>
    </source>
</reference>
<dbReference type="SUPFAM" id="SSF53187">
    <property type="entry name" value="Zn-dependent exopeptidases"/>
    <property type="match status" value="1"/>
</dbReference>
<evidence type="ECO:0000256" key="1">
    <source>
        <dbReference type="ARBA" id="ARBA00001561"/>
    </source>
</evidence>
<dbReference type="EMBL" id="QFOI01000175">
    <property type="protein sequence ID" value="PZP47946.1"/>
    <property type="molecule type" value="Genomic_DNA"/>
</dbReference>
<dbReference type="InterPro" id="IPR050695">
    <property type="entry name" value="N-acetylmuramoyl_amidase_3"/>
</dbReference>
<evidence type="ECO:0000313" key="7">
    <source>
        <dbReference type="Proteomes" id="UP000249645"/>
    </source>
</evidence>
<evidence type="ECO:0000256" key="4">
    <source>
        <dbReference type="SAM" id="MobiDB-lite"/>
    </source>
</evidence>
<sequence length="332" mass="37047">MICNVQQSIRTMLKRTLQSMLLISTVLISCGSSNKLKNKSDNKTPLAYISDSEDKDFAPMASPYLKTIVIDPGHGGRDGGARGAYSNEKDVALKVGLKLRDILKKKLPNCRIVMTRSTDITQNVKVKADIANKAKGDLFISIHCNSTDASAKNQPSGTETYIWGIEKNGSKELAMRENASLFEDKNLKSESENFKPNDPEKKIYYSLKTRKYFQRSYVLAESIEKEFIHVGRSSRSAKQRTKGIWVLQATAMPSVLVETGFISNAKEEKYLNSASGQTELATCVAKAVVAYNKALNKTSYSEKKNDIIEYKSNNEKTKKESKSPKALMKKTR</sequence>